<accession>A0ABN2PE34</accession>
<name>A0ABN2PE34_9MICO</name>
<organism evidence="2 3">
    <name type="scientific">Microbacterium aoyamense</name>
    <dbReference type="NCBI Taxonomy" id="344166"/>
    <lineage>
        <taxon>Bacteria</taxon>
        <taxon>Bacillati</taxon>
        <taxon>Actinomycetota</taxon>
        <taxon>Actinomycetes</taxon>
        <taxon>Micrococcales</taxon>
        <taxon>Microbacteriaceae</taxon>
        <taxon>Microbacterium</taxon>
    </lineage>
</organism>
<keyword evidence="1" id="KW-0812">Transmembrane</keyword>
<keyword evidence="1" id="KW-0472">Membrane</keyword>
<comment type="caution">
    <text evidence="2">The sequence shown here is derived from an EMBL/GenBank/DDBJ whole genome shotgun (WGS) entry which is preliminary data.</text>
</comment>
<feature type="transmembrane region" description="Helical" evidence="1">
    <location>
        <begin position="170"/>
        <end position="189"/>
    </location>
</feature>
<keyword evidence="1" id="KW-1133">Transmembrane helix</keyword>
<evidence type="ECO:0000256" key="1">
    <source>
        <dbReference type="SAM" id="Phobius"/>
    </source>
</evidence>
<evidence type="ECO:0000313" key="3">
    <source>
        <dbReference type="Proteomes" id="UP001501343"/>
    </source>
</evidence>
<evidence type="ECO:0000313" key="2">
    <source>
        <dbReference type="EMBL" id="GAA1919357.1"/>
    </source>
</evidence>
<dbReference type="EMBL" id="BAAAOF010000002">
    <property type="protein sequence ID" value="GAA1919357.1"/>
    <property type="molecule type" value="Genomic_DNA"/>
</dbReference>
<proteinExistence type="predicted"/>
<protein>
    <submittedName>
        <fullName evidence="2">DUF2812 domain-containing protein</fullName>
    </submittedName>
</protein>
<dbReference type="Pfam" id="PF11193">
    <property type="entry name" value="DUF2812"/>
    <property type="match status" value="1"/>
</dbReference>
<dbReference type="RefSeq" id="WP_248146032.1">
    <property type="nucleotide sequence ID" value="NZ_BAAAOF010000002.1"/>
</dbReference>
<feature type="transmembrane region" description="Helical" evidence="1">
    <location>
        <begin position="112"/>
        <end position="136"/>
    </location>
</feature>
<dbReference type="InterPro" id="IPR021359">
    <property type="entry name" value="DUF2812"/>
</dbReference>
<reference evidence="2 3" key="1">
    <citation type="journal article" date="2019" name="Int. J. Syst. Evol. Microbiol.">
        <title>The Global Catalogue of Microorganisms (GCM) 10K type strain sequencing project: providing services to taxonomists for standard genome sequencing and annotation.</title>
        <authorList>
            <consortium name="The Broad Institute Genomics Platform"/>
            <consortium name="The Broad Institute Genome Sequencing Center for Infectious Disease"/>
            <person name="Wu L."/>
            <person name="Ma J."/>
        </authorList>
    </citation>
    <scope>NUCLEOTIDE SEQUENCE [LARGE SCALE GENOMIC DNA]</scope>
    <source>
        <strain evidence="2 3">JCM 14900</strain>
    </source>
</reference>
<sequence>MRSFKIFVDFDKEEAWLNQKAAQGQGLVSTAFGYEFTPIIPGSAVIRIDYRDSMKPADYADYLAMFADAGWQHVGGSRWSGGQYFATATRDARADIFSDPASKAQRYRRAMAVSFALLLPFFVISLALLVQGALAITPDQIYLTPGLWQMQGAQFWRAFLFETPFALMRLSGPIILIGACVLLGSTLLYQWALYRRAVRVAAS</sequence>
<keyword evidence="3" id="KW-1185">Reference proteome</keyword>
<gene>
    <name evidence="2" type="ORF">GCM10009775_09890</name>
</gene>
<dbReference type="Proteomes" id="UP001501343">
    <property type="component" value="Unassembled WGS sequence"/>
</dbReference>